<dbReference type="PRINTS" id="PR00032">
    <property type="entry name" value="HTHARAC"/>
</dbReference>
<evidence type="ECO:0000256" key="3">
    <source>
        <dbReference type="ARBA" id="ARBA00023125"/>
    </source>
</evidence>
<dbReference type="GO" id="GO:0003700">
    <property type="term" value="F:DNA-binding transcription factor activity"/>
    <property type="evidence" value="ECO:0007669"/>
    <property type="project" value="InterPro"/>
</dbReference>
<gene>
    <name evidence="9" type="ordered locus">NT01CX_0386</name>
</gene>
<evidence type="ECO:0000259" key="7">
    <source>
        <dbReference type="PROSITE" id="PS01124"/>
    </source>
</evidence>
<dbReference type="EMBL" id="CP000382">
    <property type="protein sequence ID" value="ABK62430.1"/>
    <property type="molecule type" value="Genomic_DNA"/>
</dbReference>
<dbReference type="PANTHER" id="PTHR43280:SF28">
    <property type="entry name" value="HTH-TYPE TRANSCRIPTIONAL ACTIVATOR RHAS"/>
    <property type="match status" value="1"/>
</dbReference>
<evidence type="ECO:0000259" key="8">
    <source>
        <dbReference type="PROSITE" id="PS50110"/>
    </source>
</evidence>
<evidence type="ECO:0000313" key="9">
    <source>
        <dbReference type="EMBL" id="ABK62430.1"/>
    </source>
</evidence>
<dbReference type="SUPFAM" id="SSF46689">
    <property type="entry name" value="Homeodomain-like"/>
    <property type="match status" value="2"/>
</dbReference>
<reference evidence="9 10" key="1">
    <citation type="journal article" date="2006" name="Nat. Biotechnol.">
        <title>The genome and transcriptomes of the anti-tumor agent Clostridium novyi-NT.</title>
        <authorList>
            <person name="Bettegowda C."/>
            <person name="Huang X."/>
            <person name="Lin J."/>
            <person name="Cheong I."/>
            <person name="Kohli M."/>
            <person name="Szabo S.A."/>
            <person name="Zhang X."/>
            <person name="Diaz L.A. Jr."/>
            <person name="Velculescu V.E."/>
            <person name="Parmigiani G."/>
            <person name="Kinzler K.W."/>
            <person name="Vogelstein B."/>
            <person name="Zhou S."/>
        </authorList>
    </citation>
    <scope>NUCLEOTIDE SEQUENCE [LARGE SCALE GENOMIC DNA]</scope>
    <source>
        <strain evidence="9 10">NT</strain>
    </source>
</reference>
<keyword evidence="2" id="KW-0805">Transcription regulation</keyword>
<dbReference type="AlphaFoldDB" id="A0Q2M6"/>
<dbReference type="STRING" id="386415.NT01CX_0386"/>
<feature type="domain" description="Response regulatory" evidence="8">
    <location>
        <begin position="9"/>
        <end position="126"/>
    </location>
</feature>
<keyword evidence="4" id="KW-0804">Transcription</keyword>
<dbReference type="Gene3D" id="3.40.50.2300">
    <property type="match status" value="1"/>
</dbReference>
<dbReference type="Pfam" id="PF12833">
    <property type="entry name" value="HTH_18"/>
    <property type="match status" value="1"/>
</dbReference>
<proteinExistence type="predicted"/>
<dbReference type="InterPro" id="IPR011006">
    <property type="entry name" value="CheY-like_superfamily"/>
</dbReference>
<dbReference type="HOGENOM" id="CLU_000445_5_1_9"/>
<evidence type="ECO:0000256" key="2">
    <source>
        <dbReference type="ARBA" id="ARBA00023015"/>
    </source>
</evidence>
<evidence type="ECO:0000256" key="1">
    <source>
        <dbReference type="ARBA" id="ARBA00018672"/>
    </source>
</evidence>
<comment type="caution">
    <text evidence="6">Lacks conserved residue(s) required for the propagation of feature annotation.</text>
</comment>
<dbReference type="Proteomes" id="UP000008220">
    <property type="component" value="Chromosome"/>
</dbReference>
<feature type="domain" description="HTH araC/xylS-type" evidence="7">
    <location>
        <begin position="145"/>
        <end position="243"/>
    </location>
</feature>
<evidence type="ECO:0000256" key="6">
    <source>
        <dbReference type="PROSITE-ProRule" id="PRU00169"/>
    </source>
</evidence>
<dbReference type="Pfam" id="PF00072">
    <property type="entry name" value="Response_reg"/>
    <property type="match status" value="1"/>
</dbReference>
<dbReference type="PROSITE" id="PS01124">
    <property type="entry name" value="HTH_ARAC_FAMILY_2"/>
    <property type="match status" value="1"/>
</dbReference>
<dbReference type="SUPFAM" id="SSF52172">
    <property type="entry name" value="CheY-like"/>
    <property type="match status" value="1"/>
</dbReference>
<dbReference type="SMART" id="SM00342">
    <property type="entry name" value="HTH_ARAC"/>
    <property type="match status" value="1"/>
</dbReference>
<dbReference type="eggNOG" id="COG2207">
    <property type="taxonomic scope" value="Bacteria"/>
</dbReference>
<dbReference type="InterPro" id="IPR009057">
    <property type="entry name" value="Homeodomain-like_sf"/>
</dbReference>
<name>A0Q2M6_CLONN</name>
<evidence type="ECO:0000256" key="4">
    <source>
        <dbReference type="ARBA" id="ARBA00023163"/>
    </source>
</evidence>
<dbReference type="InterPro" id="IPR018060">
    <property type="entry name" value="HTH_AraC"/>
</dbReference>
<dbReference type="GO" id="GO:0043565">
    <property type="term" value="F:sequence-specific DNA binding"/>
    <property type="evidence" value="ECO:0007669"/>
    <property type="project" value="InterPro"/>
</dbReference>
<dbReference type="InterPro" id="IPR001789">
    <property type="entry name" value="Sig_transdc_resp-reg_receiver"/>
</dbReference>
<keyword evidence="10" id="KW-1185">Reference proteome</keyword>
<dbReference type="SMART" id="SM00448">
    <property type="entry name" value="REC"/>
    <property type="match status" value="1"/>
</dbReference>
<organism evidence="9 10">
    <name type="scientific">Clostridium novyi (strain NT)</name>
    <dbReference type="NCBI Taxonomy" id="386415"/>
    <lineage>
        <taxon>Bacteria</taxon>
        <taxon>Bacillati</taxon>
        <taxon>Bacillota</taxon>
        <taxon>Clostridia</taxon>
        <taxon>Eubacteriales</taxon>
        <taxon>Clostridiaceae</taxon>
        <taxon>Clostridium</taxon>
    </lineage>
</organism>
<dbReference type="GO" id="GO:0000160">
    <property type="term" value="P:phosphorelay signal transduction system"/>
    <property type="evidence" value="ECO:0007669"/>
    <property type="project" value="InterPro"/>
</dbReference>
<keyword evidence="3" id="KW-0238">DNA-binding</keyword>
<dbReference type="KEGG" id="cno:NT01CX_0386"/>
<dbReference type="PANTHER" id="PTHR43280">
    <property type="entry name" value="ARAC-FAMILY TRANSCRIPTIONAL REGULATOR"/>
    <property type="match status" value="1"/>
</dbReference>
<accession>A0Q2M6</accession>
<evidence type="ECO:0000256" key="5">
    <source>
        <dbReference type="ARBA" id="ARBA00024867"/>
    </source>
</evidence>
<dbReference type="eggNOG" id="COG4753">
    <property type="taxonomic scope" value="Bacteria"/>
</dbReference>
<dbReference type="PROSITE" id="PS50110">
    <property type="entry name" value="RESPONSE_REGULATORY"/>
    <property type="match status" value="1"/>
</dbReference>
<evidence type="ECO:0000313" key="10">
    <source>
        <dbReference type="Proteomes" id="UP000008220"/>
    </source>
</evidence>
<dbReference type="PROSITE" id="PS00041">
    <property type="entry name" value="HTH_ARAC_FAMILY_1"/>
    <property type="match status" value="1"/>
</dbReference>
<comment type="function">
    <text evidence="5">May play the central regulatory role in sporulation. It may be an element of the effector pathway responsible for the activation of sporulation genes in response to nutritional stress. Spo0A may act in concert with spo0H (a sigma factor) to control the expression of some genes that are critical to the sporulation process.</text>
</comment>
<dbReference type="Gene3D" id="1.10.10.60">
    <property type="entry name" value="Homeodomain-like"/>
    <property type="match status" value="2"/>
</dbReference>
<dbReference type="InterPro" id="IPR018062">
    <property type="entry name" value="HTH_AraC-typ_CS"/>
</dbReference>
<protein>
    <recommendedName>
        <fullName evidence="1">Stage 0 sporulation protein A homolog</fullName>
    </recommendedName>
</protein>
<sequence length="246" mass="28566">MGVVISMCRVMLADCEHLEIEALKLIIDRNVKLAKVIGKAQDGEEAIKMSEELDPDVIFLGFAMPGINGLEVADRIKKKDKNKKIILMSVYDDFKFVQKALRIKVDDYLLKPIRPQKIVDILNEFIKDNKKRIEESNKNCTEEFQEVVEYIDKNFKNDITLKDVADHVNFSSSYLSKLFKKEMGINFNRYITKIRIDKAKEILINSNISINEIAFSVGYNEPNYFCKVFKKIVNMTPSEYRTNSRF</sequence>
<dbReference type="InterPro" id="IPR020449">
    <property type="entry name" value="Tscrpt_reg_AraC-type_HTH"/>
</dbReference>